<protein>
    <submittedName>
        <fullName evidence="6">Patatin-like phospholipase family protein</fullName>
    </submittedName>
</protein>
<keyword evidence="2 4" id="KW-0442">Lipid degradation</keyword>
<evidence type="ECO:0000256" key="2">
    <source>
        <dbReference type="ARBA" id="ARBA00022963"/>
    </source>
</evidence>
<keyword evidence="3 4" id="KW-0443">Lipid metabolism</keyword>
<dbReference type="Proteomes" id="UP000737171">
    <property type="component" value="Unassembled WGS sequence"/>
</dbReference>
<feature type="short sequence motif" description="DGA/G" evidence="4">
    <location>
        <begin position="197"/>
        <end position="199"/>
    </location>
</feature>
<dbReference type="RefSeq" id="WP_173130993.1">
    <property type="nucleotide sequence ID" value="NZ_JABRWJ010000009.1"/>
</dbReference>
<evidence type="ECO:0000313" key="6">
    <source>
        <dbReference type="EMBL" id="NRF70923.1"/>
    </source>
</evidence>
<dbReference type="SUPFAM" id="SSF52151">
    <property type="entry name" value="FabD/lysophospholipase-like"/>
    <property type="match status" value="1"/>
</dbReference>
<dbReference type="InterPro" id="IPR002641">
    <property type="entry name" value="PNPLA_dom"/>
</dbReference>
<reference evidence="6 7" key="1">
    <citation type="submission" date="2020-05" db="EMBL/GenBank/DDBJ databases">
        <title>Aquincola sp. isolate from soil.</title>
        <authorList>
            <person name="Han J."/>
            <person name="Kim D.-U."/>
        </authorList>
    </citation>
    <scope>NUCLEOTIDE SEQUENCE [LARGE SCALE GENOMIC DNA]</scope>
    <source>
        <strain evidence="6 7">S2</strain>
    </source>
</reference>
<evidence type="ECO:0000259" key="5">
    <source>
        <dbReference type="PROSITE" id="PS51635"/>
    </source>
</evidence>
<feature type="short sequence motif" description="GXGXXG" evidence="4">
    <location>
        <begin position="20"/>
        <end position="25"/>
    </location>
</feature>
<dbReference type="PANTHER" id="PTHR14226:SF78">
    <property type="entry name" value="SLR0060 PROTEIN"/>
    <property type="match status" value="1"/>
</dbReference>
<proteinExistence type="predicted"/>
<keyword evidence="7" id="KW-1185">Reference proteome</keyword>
<dbReference type="InterPro" id="IPR016035">
    <property type="entry name" value="Acyl_Trfase/lysoPLipase"/>
</dbReference>
<evidence type="ECO:0000256" key="3">
    <source>
        <dbReference type="ARBA" id="ARBA00023098"/>
    </source>
</evidence>
<evidence type="ECO:0000256" key="4">
    <source>
        <dbReference type="PROSITE-ProRule" id="PRU01161"/>
    </source>
</evidence>
<accession>A0ABX2EQM4</accession>
<sequence>MRWLPALLRRPPSLALALQGGGAHGAFTWGVLDALLERFDEHPIEAISGTSAGAMNAVVLAHGLLDGGAEGARAALARFWHAVGTQLPFEWLTQGGGSETALTPAARWWLQWSRLRSPYQRLTIEPDPLRSLLDAQVDFERLRRSPGPQLHIAATHAQSGRLRLFRRSELTIDGVLASACLPMLQQAVMIDGEPYWDGGYSANPAIFPLLGDGAASDLLIVMLSPWQLGPLPTTPAEIQQRAMDIGFNATFLREMQAITRARAAARRHWWRSRTESRLARLRWHLIDGHETLAPLSPDSRLIAHRPFLEHLRDAGRARALAWLLQHGPSVGRHSSADLGALFGHHAPTPPRAMPAA</sequence>
<dbReference type="PROSITE" id="PS51635">
    <property type="entry name" value="PNPLA"/>
    <property type="match status" value="1"/>
</dbReference>
<dbReference type="Gene3D" id="3.40.1090.10">
    <property type="entry name" value="Cytosolic phospholipase A2 catalytic domain"/>
    <property type="match status" value="2"/>
</dbReference>
<feature type="active site" description="Nucleophile" evidence="4">
    <location>
        <position position="51"/>
    </location>
</feature>
<feature type="active site" description="Proton acceptor" evidence="4">
    <location>
        <position position="197"/>
    </location>
</feature>
<keyword evidence="1 4" id="KW-0378">Hydrolase</keyword>
<name>A0ABX2EQM4_9BURK</name>
<dbReference type="Pfam" id="PF01734">
    <property type="entry name" value="Patatin"/>
    <property type="match status" value="1"/>
</dbReference>
<comment type="caution">
    <text evidence="6">The sequence shown here is derived from an EMBL/GenBank/DDBJ whole genome shotgun (WGS) entry which is preliminary data.</text>
</comment>
<dbReference type="InterPro" id="IPR050301">
    <property type="entry name" value="NTE"/>
</dbReference>
<feature type="short sequence motif" description="GXSXG" evidence="4">
    <location>
        <begin position="49"/>
        <end position="53"/>
    </location>
</feature>
<dbReference type="PANTHER" id="PTHR14226">
    <property type="entry name" value="NEUROPATHY TARGET ESTERASE/SWISS CHEESE D.MELANOGASTER"/>
    <property type="match status" value="1"/>
</dbReference>
<organism evidence="6 7">
    <name type="scientific">Pseudaquabacterium terrae</name>
    <dbReference type="NCBI Taxonomy" id="2732868"/>
    <lineage>
        <taxon>Bacteria</taxon>
        <taxon>Pseudomonadati</taxon>
        <taxon>Pseudomonadota</taxon>
        <taxon>Betaproteobacteria</taxon>
        <taxon>Burkholderiales</taxon>
        <taxon>Sphaerotilaceae</taxon>
        <taxon>Pseudaquabacterium</taxon>
    </lineage>
</organism>
<gene>
    <name evidence="6" type="ORF">HLB44_28350</name>
</gene>
<dbReference type="EMBL" id="JABRWJ010000009">
    <property type="protein sequence ID" value="NRF70923.1"/>
    <property type="molecule type" value="Genomic_DNA"/>
</dbReference>
<evidence type="ECO:0000313" key="7">
    <source>
        <dbReference type="Proteomes" id="UP000737171"/>
    </source>
</evidence>
<evidence type="ECO:0000256" key="1">
    <source>
        <dbReference type="ARBA" id="ARBA00022801"/>
    </source>
</evidence>
<feature type="domain" description="PNPLA" evidence="5">
    <location>
        <begin position="16"/>
        <end position="210"/>
    </location>
</feature>